<organism evidence="2">
    <name type="scientific">viral metagenome</name>
    <dbReference type="NCBI Taxonomy" id="1070528"/>
    <lineage>
        <taxon>unclassified sequences</taxon>
        <taxon>metagenomes</taxon>
        <taxon>organismal metagenomes</taxon>
    </lineage>
</organism>
<dbReference type="Pfam" id="PF13392">
    <property type="entry name" value="HNH_3"/>
    <property type="match status" value="2"/>
</dbReference>
<dbReference type="SMART" id="SM00507">
    <property type="entry name" value="HNHc"/>
    <property type="match status" value="2"/>
</dbReference>
<proteinExistence type="predicted"/>
<dbReference type="InterPro" id="IPR003615">
    <property type="entry name" value="HNH_nuc"/>
</dbReference>
<dbReference type="GO" id="GO:0016788">
    <property type="term" value="F:hydrolase activity, acting on ester bonds"/>
    <property type="evidence" value="ECO:0007669"/>
    <property type="project" value="InterPro"/>
</dbReference>
<evidence type="ECO:0000259" key="1">
    <source>
        <dbReference type="SMART" id="SM00507"/>
    </source>
</evidence>
<dbReference type="InterPro" id="IPR003647">
    <property type="entry name" value="Intron_nuc_1_rpt"/>
</dbReference>
<dbReference type="SUPFAM" id="SSF54060">
    <property type="entry name" value="His-Me finger endonucleases"/>
    <property type="match status" value="2"/>
</dbReference>
<dbReference type="InterPro" id="IPR036388">
    <property type="entry name" value="WH-like_DNA-bd_sf"/>
</dbReference>
<evidence type="ECO:0000313" key="2">
    <source>
        <dbReference type="EMBL" id="QHT82659.1"/>
    </source>
</evidence>
<feature type="domain" description="HNH nuclease" evidence="1">
    <location>
        <begin position="234"/>
        <end position="282"/>
    </location>
</feature>
<dbReference type="Pfam" id="PF22083">
    <property type="entry name" value="I-HmuI_NUMOD-like"/>
    <property type="match status" value="1"/>
</dbReference>
<dbReference type="SMART" id="SM00497">
    <property type="entry name" value="IENR1"/>
    <property type="match status" value="2"/>
</dbReference>
<sequence length="348" mass="40295">MDDEIYSIVNGFNNYAVSNFGNVINIKSQKILRKQMNNNYFCVALSSNNIRKSFLVHRLVANAFMDNFDNKKTVNHIDKNKINNNVNNLEFATQKEQNEHNYATEENKRTTNKAKPVLRLDKDTTETLEKYRSLTDASVWLFHNSDATSVESCISGIRNVIIGKSLSCFTYKWKYDITENILENNEQEEWKSIPIEYTNGKENYYISSLGRFKNNNGDIMKNYKSSLYVYIQINKKRHALHRLVALLFIKNPENKGFVNHIDGNKLNNAAFNLEWVTKKENTLHAYKTGLINKYLRGVTQYDKNMILIEKFESIISASKKLNIDKGSIGHVCRGRDKTAGGFIFKYTN</sequence>
<dbReference type="InterPro" id="IPR054307">
    <property type="entry name" value="I-HmuI_NUMOD-like"/>
</dbReference>
<protein>
    <recommendedName>
        <fullName evidence="1">HNH nuclease domain-containing protein</fullName>
    </recommendedName>
</protein>
<name>A0A6C0HQ73_9ZZZZ</name>
<dbReference type="Gene3D" id="1.10.10.10">
    <property type="entry name" value="Winged helix-like DNA-binding domain superfamily/Winged helix DNA-binding domain"/>
    <property type="match status" value="1"/>
</dbReference>
<reference evidence="2" key="1">
    <citation type="journal article" date="2020" name="Nature">
        <title>Giant virus diversity and host interactions through global metagenomics.</title>
        <authorList>
            <person name="Schulz F."/>
            <person name="Roux S."/>
            <person name="Paez-Espino D."/>
            <person name="Jungbluth S."/>
            <person name="Walsh D.A."/>
            <person name="Denef V.J."/>
            <person name="McMahon K.D."/>
            <person name="Konstantinidis K.T."/>
            <person name="Eloe-Fadrosh E.A."/>
            <person name="Kyrpides N.C."/>
            <person name="Woyke T."/>
        </authorList>
    </citation>
    <scope>NUCLEOTIDE SEQUENCE</scope>
    <source>
        <strain evidence="2">GVMAG-M-3300023184-165</strain>
    </source>
</reference>
<dbReference type="AlphaFoldDB" id="A0A6C0HQ73"/>
<dbReference type="EMBL" id="MN740003">
    <property type="protein sequence ID" value="QHT82659.1"/>
    <property type="molecule type" value="Genomic_DNA"/>
</dbReference>
<dbReference type="Gene3D" id="3.90.75.20">
    <property type="match status" value="2"/>
</dbReference>
<dbReference type="InterPro" id="IPR044925">
    <property type="entry name" value="His-Me_finger_sf"/>
</dbReference>
<feature type="domain" description="HNH nuclease" evidence="1">
    <location>
        <begin position="50"/>
        <end position="98"/>
    </location>
</feature>
<dbReference type="InterPro" id="IPR010902">
    <property type="entry name" value="NUMOD4"/>
</dbReference>
<accession>A0A6C0HQ73</accession>
<dbReference type="Pfam" id="PF07463">
    <property type="entry name" value="NUMOD4"/>
    <property type="match status" value="1"/>
</dbReference>